<gene>
    <name evidence="1" type="ORF">AJ81_06500</name>
</gene>
<dbReference type="AlphaFoldDB" id="A0A0X1KRT4"/>
<proteinExistence type="predicted"/>
<name>A0A0X1KRT4_9THEM</name>
<sequence>MYGPKPWCWGLGMQYRHGWSWHRPRFFRWAFHPWYRPSKESLREYRRWLEEEMKLVDEELKREEVQ</sequence>
<protein>
    <submittedName>
        <fullName evidence="1">Uncharacterized protein</fullName>
    </submittedName>
</protein>
<accession>A0A0X1KRT4</accession>
<dbReference type="Proteomes" id="UP000077469">
    <property type="component" value="Chromosome"/>
</dbReference>
<keyword evidence="2" id="KW-1185">Reference proteome</keyword>
<reference evidence="1 2" key="1">
    <citation type="submission" date="2014-01" db="EMBL/GenBank/DDBJ databases">
        <title>Genome sequencing of Thermotog hypogea.</title>
        <authorList>
            <person name="Zhang X."/>
            <person name="Alvare G."/>
            <person name="Fristensky B."/>
            <person name="Chen L."/>
            <person name="Suen T."/>
            <person name="Chen Q."/>
            <person name="Ma K."/>
        </authorList>
    </citation>
    <scope>NUCLEOTIDE SEQUENCE [LARGE SCALE GENOMIC DNA]</scope>
    <source>
        <strain evidence="1 2">DSM 11164</strain>
    </source>
</reference>
<dbReference type="OrthoDB" id="9987716at2"/>
<evidence type="ECO:0000313" key="2">
    <source>
        <dbReference type="Proteomes" id="UP000077469"/>
    </source>
</evidence>
<evidence type="ECO:0000313" key="1">
    <source>
        <dbReference type="EMBL" id="AJC73900.1"/>
    </source>
</evidence>
<dbReference type="KEGG" id="phy:AJ81_06500"/>
<organism evidence="1 2">
    <name type="scientific">Pseudothermotoga hypogea DSM 11164 = NBRC 106472</name>
    <dbReference type="NCBI Taxonomy" id="1123384"/>
    <lineage>
        <taxon>Bacteria</taxon>
        <taxon>Thermotogati</taxon>
        <taxon>Thermotogota</taxon>
        <taxon>Thermotogae</taxon>
        <taxon>Thermotogales</taxon>
        <taxon>Thermotogaceae</taxon>
        <taxon>Pseudothermotoga</taxon>
    </lineage>
</organism>
<dbReference type="RefSeq" id="WP_031504572.1">
    <property type="nucleotide sequence ID" value="NC_022795.1"/>
</dbReference>
<dbReference type="PaxDb" id="1123384-AJ81_06500"/>
<dbReference type="EMBL" id="CP007141">
    <property type="protein sequence ID" value="AJC73900.1"/>
    <property type="molecule type" value="Genomic_DNA"/>
</dbReference>